<evidence type="ECO:0000313" key="2">
    <source>
        <dbReference type="EMBL" id="KAG5266456.1"/>
    </source>
</evidence>
<protein>
    <submittedName>
        <fullName evidence="2">Uncharacterized protein</fullName>
    </submittedName>
</protein>
<comment type="caution">
    <text evidence="2">The sequence shown here is derived from an EMBL/GenBank/DDBJ whole genome shotgun (WGS) entry which is preliminary data.</text>
</comment>
<keyword evidence="3" id="KW-1185">Reference proteome</keyword>
<proteinExistence type="predicted"/>
<dbReference type="AlphaFoldDB" id="A0AAV6G1G2"/>
<dbReference type="Proteomes" id="UP000823561">
    <property type="component" value="Chromosome 18"/>
</dbReference>
<evidence type="ECO:0000256" key="1">
    <source>
        <dbReference type="SAM" id="MobiDB-lite"/>
    </source>
</evidence>
<sequence length="167" mass="18679">MQRAQPEPSQSPRQAACRGPCQSPARAQPEPSQSPRQAACRGPSQSPARAPDRLHAEGPARRAQPEPSQSPARAPDRLHAEGPARAQPEPQTGCMQRALPEPSQSPARAGQLQCISLSSDLTVYRNVQYVKQENIKKIYIYLLFIWRGHLRNLFYVFSQSWVWIVFA</sequence>
<name>A0AAV6G1G2_9TELE</name>
<feature type="compositionally biased region" description="Basic and acidic residues" evidence="1">
    <location>
        <begin position="50"/>
        <end position="64"/>
    </location>
</feature>
<feature type="region of interest" description="Disordered" evidence="1">
    <location>
        <begin position="1"/>
        <end position="106"/>
    </location>
</feature>
<dbReference type="EMBL" id="JADWDJ010000018">
    <property type="protein sequence ID" value="KAG5266456.1"/>
    <property type="molecule type" value="Genomic_DNA"/>
</dbReference>
<gene>
    <name evidence="2" type="ORF">AALO_G00232300</name>
</gene>
<evidence type="ECO:0000313" key="3">
    <source>
        <dbReference type="Proteomes" id="UP000823561"/>
    </source>
</evidence>
<reference evidence="2" key="1">
    <citation type="submission" date="2020-10" db="EMBL/GenBank/DDBJ databases">
        <title>Chromosome-scale genome assembly of the Allis shad, Alosa alosa.</title>
        <authorList>
            <person name="Margot Z."/>
            <person name="Christophe K."/>
            <person name="Cabau C."/>
            <person name="Louis A."/>
            <person name="Berthelot C."/>
            <person name="Parey E."/>
            <person name="Roest Crollius H."/>
            <person name="Montfort J."/>
            <person name="Robinson-Rechavi M."/>
            <person name="Bucao C."/>
            <person name="Bouchez O."/>
            <person name="Gislard M."/>
            <person name="Lluch J."/>
            <person name="Milhes M."/>
            <person name="Lampietro C."/>
            <person name="Lopez Roques C."/>
            <person name="Donnadieu C."/>
            <person name="Braasch I."/>
            <person name="Desvignes T."/>
            <person name="Postlethwait J."/>
            <person name="Bobe J."/>
            <person name="Guiguen Y."/>
        </authorList>
    </citation>
    <scope>NUCLEOTIDE SEQUENCE</scope>
    <source>
        <strain evidence="2">M-15738</strain>
        <tissue evidence="2">Blood</tissue>
    </source>
</reference>
<organism evidence="2 3">
    <name type="scientific">Alosa alosa</name>
    <name type="common">allis shad</name>
    <dbReference type="NCBI Taxonomy" id="278164"/>
    <lineage>
        <taxon>Eukaryota</taxon>
        <taxon>Metazoa</taxon>
        <taxon>Chordata</taxon>
        <taxon>Craniata</taxon>
        <taxon>Vertebrata</taxon>
        <taxon>Euteleostomi</taxon>
        <taxon>Actinopterygii</taxon>
        <taxon>Neopterygii</taxon>
        <taxon>Teleostei</taxon>
        <taxon>Clupei</taxon>
        <taxon>Clupeiformes</taxon>
        <taxon>Clupeoidei</taxon>
        <taxon>Clupeidae</taxon>
        <taxon>Alosa</taxon>
    </lineage>
</organism>
<accession>A0AAV6G1G2</accession>